<organism evidence="1 2">
    <name type="scientific">Diversispora epigaea</name>
    <dbReference type="NCBI Taxonomy" id="1348612"/>
    <lineage>
        <taxon>Eukaryota</taxon>
        <taxon>Fungi</taxon>
        <taxon>Fungi incertae sedis</taxon>
        <taxon>Mucoromycota</taxon>
        <taxon>Glomeromycotina</taxon>
        <taxon>Glomeromycetes</taxon>
        <taxon>Diversisporales</taxon>
        <taxon>Diversisporaceae</taxon>
        <taxon>Diversispora</taxon>
    </lineage>
</organism>
<name>A0A397JCB8_9GLOM</name>
<dbReference type="Proteomes" id="UP000266861">
    <property type="component" value="Unassembled WGS sequence"/>
</dbReference>
<keyword evidence="2" id="KW-1185">Reference proteome</keyword>
<evidence type="ECO:0000313" key="1">
    <source>
        <dbReference type="EMBL" id="RHZ85995.1"/>
    </source>
</evidence>
<sequence>MNDMVILFEKITPALNAYYDMKQVKRDLGYLKRIMKKGEWAKLWRRKLVSFEEIKTLENMISKFFKKKDQEMLKYEYNSLSHFVYN</sequence>
<dbReference type="EMBL" id="PQFF01000054">
    <property type="protein sequence ID" value="RHZ85995.1"/>
    <property type="molecule type" value="Genomic_DNA"/>
</dbReference>
<proteinExistence type="predicted"/>
<reference evidence="1 2" key="1">
    <citation type="submission" date="2018-08" db="EMBL/GenBank/DDBJ databases">
        <title>Genome and evolution of the arbuscular mycorrhizal fungus Diversispora epigaea (formerly Glomus versiforme) and its bacterial endosymbionts.</title>
        <authorList>
            <person name="Sun X."/>
            <person name="Fei Z."/>
            <person name="Harrison M."/>
        </authorList>
    </citation>
    <scope>NUCLEOTIDE SEQUENCE [LARGE SCALE GENOMIC DNA]</scope>
    <source>
        <strain evidence="1 2">IT104</strain>
    </source>
</reference>
<evidence type="ECO:0000313" key="2">
    <source>
        <dbReference type="Proteomes" id="UP000266861"/>
    </source>
</evidence>
<gene>
    <name evidence="1" type="ORF">Glove_57g119</name>
</gene>
<protein>
    <submittedName>
        <fullName evidence="1">Uncharacterized protein</fullName>
    </submittedName>
</protein>
<dbReference type="AlphaFoldDB" id="A0A397JCB8"/>
<comment type="caution">
    <text evidence="1">The sequence shown here is derived from an EMBL/GenBank/DDBJ whole genome shotgun (WGS) entry which is preliminary data.</text>
</comment>
<accession>A0A397JCB8</accession>